<accession>A0ABY9BHJ2</accession>
<gene>
    <name evidence="2" type="ORF">VitviT2T_002069</name>
</gene>
<dbReference type="EMBL" id="CP126649">
    <property type="protein sequence ID" value="WJZ82300.1"/>
    <property type="molecule type" value="Genomic_DNA"/>
</dbReference>
<sequence length="106" mass="11205">MGTRTPSHQLNNGLHISKRQDQHKERQPTTGSRAAPTTGDDLKKSGGVGGRRSGQLEPSGSMGKAVYGSSLTSLNEEAKFRLKVSKAAMRVFLVVAGTDLSPSPSL</sequence>
<dbReference type="PANTHER" id="PTHR33709:SF17">
    <property type="entry name" value="UBIQUITIN-SPECIFIC PROTEASE FAMILY C19-RELATED PROTEIN"/>
    <property type="match status" value="1"/>
</dbReference>
<proteinExistence type="predicted"/>
<feature type="compositionally biased region" description="Polar residues" evidence="1">
    <location>
        <begin position="1"/>
        <end position="14"/>
    </location>
</feature>
<name>A0ABY9BHJ2_VITVI</name>
<feature type="compositionally biased region" description="Basic and acidic residues" evidence="1">
    <location>
        <begin position="18"/>
        <end position="27"/>
    </location>
</feature>
<evidence type="ECO:0000313" key="3">
    <source>
        <dbReference type="Proteomes" id="UP001227230"/>
    </source>
</evidence>
<keyword evidence="3" id="KW-1185">Reference proteome</keyword>
<dbReference type="PANTHER" id="PTHR33709">
    <property type="entry name" value="OSJNBA0035M09.9 PROTEIN"/>
    <property type="match status" value="1"/>
</dbReference>
<dbReference type="InterPro" id="IPR040339">
    <property type="entry name" value="At1g16860-like"/>
</dbReference>
<feature type="region of interest" description="Disordered" evidence="1">
    <location>
        <begin position="1"/>
        <end position="66"/>
    </location>
</feature>
<organism evidence="2 3">
    <name type="scientific">Vitis vinifera</name>
    <name type="common">Grape</name>
    <dbReference type="NCBI Taxonomy" id="29760"/>
    <lineage>
        <taxon>Eukaryota</taxon>
        <taxon>Viridiplantae</taxon>
        <taxon>Streptophyta</taxon>
        <taxon>Embryophyta</taxon>
        <taxon>Tracheophyta</taxon>
        <taxon>Spermatophyta</taxon>
        <taxon>Magnoliopsida</taxon>
        <taxon>eudicotyledons</taxon>
        <taxon>Gunneridae</taxon>
        <taxon>Pentapetalae</taxon>
        <taxon>rosids</taxon>
        <taxon>Vitales</taxon>
        <taxon>Vitaceae</taxon>
        <taxon>Viteae</taxon>
        <taxon>Vitis</taxon>
    </lineage>
</organism>
<dbReference type="Proteomes" id="UP001227230">
    <property type="component" value="Chromosome 2"/>
</dbReference>
<reference evidence="2 3" key="1">
    <citation type="journal article" date="2023" name="Hortic Res">
        <title>The complete reference genome for grapevine (Vitis vinifera L.) genetics and breeding.</title>
        <authorList>
            <person name="Shi X."/>
            <person name="Cao S."/>
            <person name="Wang X."/>
            <person name="Huang S."/>
            <person name="Wang Y."/>
            <person name="Liu Z."/>
            <person name="Liu W."/>
            <person name="Leng X."/>
            <person name="Peng Y."/>
            <person name="Wang N."/>
            <person name="Wang Y."/>
            <person name="Ma Z."/>
            <person name="Xu X."/>
            <person name="Zhang F."/>
            <person name="Xue H."/>
            <person name="Zhong H."/>
            <person name="Wang Y."/>
            <person name="Zhang K."/>
            <person name="Velt A."/>
            <person name="Avia K."/>
            <person name="Holtgrawe D."/>
            <person name="Grimplet J."/>
            <person name="Matus J.T."/>
            <person name="Ware D."/>
            <person name="Wu X."/>
            <person name="Wang H."/>
            <person name="Liu C."/>
            <person name="Fang Y."/>
            <person name="Rustenholz C."/>
            <person name="Cheng Z."/>
            <person name="Xiao H."/>
            <person name="Zhou Y."/>
        </authorList>
    </citation>
    <scope>NUCLEOTIDE SEQUENCE [LARGE SCALE GENOMIC DNA]</scope>
    <source>
        <strain evidence="3">cv. Pinot noir / PN40024</strain>
        <tissue evidence="2">Leaf</tissue>
    </source>
</reference>
<protein>
    <submittedName>
        <fullName evidence="2">Uncharacterized protein</fullName>
    </submittedName>
</protein>
<evidence type="ECO:0000256" key="1">
    <source>
        <dbReference type="SAM" id="MobiDB-lite"/>
    </source>
</evidence>
<evidence type="ECO:0000313" key="2">
    <source>
        <dbReference type="EMBL" id="WJZ82300.1"/>
    </source>
</evidence>